<comment type="caution">
    <text evidence="2">The sequence shown here is derived from an EMBL/GenBank/DDBJ whole genome shotgun (WGS) entry which is preliminary data.</text>
</comment>
<evidence type="ECO:0000313" key="2">
    <source>
        <dbReference type="EMBL" id="RZS70683.1"/>
    </source>
</evidence>
<sequence>MFTPPDSIPGLEVFTVGSGKYAIKNLEGPITLPCWSGFQSRLDASGITGDSYSADGQARITLGGDMISGHPAIQPIHINAYQYLLNHQHEVQERILMALLTEYKRLQDMYCYSEKLAAALMPNVNEIQQFKKLIGLSAVHLLNVSKDDIAYVGYEFSCTWDREFGLGVMTHKDRIIEIGDASTAFLTWIADRDRDPETANSDSIFIALEEELLLPSKRPWWKFW</sequence>
<evidence type="ECO:0000313" key="3">
    <source>
        <dbReference type="Proteomes" id="UP000293874"/>
    </source>
</evidence>
<keyword evidence="3" id="KW-1185">Reference proteome</keyword>
<dbReference type="Proteomes" id="UP000293874">
    <property type="component" value="Unassembled WGS sequence"/>
</dbReference>
<protein>
    <recommendedName>
        <fullName evidence="1">DUF6985 domain-containing protein</fullName>
    </recommendedName>
</protein>
<feature type="domain" description="DUF6985" evidence="1">
    <location>
        <begin position="74"/>
        <end position="183"/>
    </location>
</feature>
<evidence type="ECO:0000259" key="1">
    <source>
        <dbReference type="Pfam" id="PF22481"/>
    </source>
</evidence>
<dbReference type="OrthoDB" id="3477708at2"/>
<name>A0A4Q7MUC3_9BACT</name>
<dbReference type="InterPro" id="IPR054254">
    <property type="entry name" value="DUF6985"/>
</dbReference>
<proteinExistence type="predicted"/>
<dbReference type="Pfam" id="PF22481">
    <property type="entry name" value="DUF6985"/>
    <property type="match status" value="1"/>
</dbReference>
<reference evidence="2 3" key="1">
    <citation type="submission" date="2019-02" db="EMBL/GenBank/DDBJ databases">
        <title>Genomic Encyclopedia of Type Strains, Phase IV (KMG-IV): sequencing the most valuable type-strain genomes for metagenomic binning, comparative biology and taxonomic classification.</title>
        <authorList>
            <person name="Goeker M."/>
        </authorList>
    </citation>
    <scope>NUCLEOTIDE SEQUENCE [LARGE SCALE GENOMIC DNA]</scope>
    <source>
        <strain evidence="2 3">DSM 18116</strain>
    </source>
</reference>
<dbReference type="AlphaFoldDB" id="A0A4Q7MUC3"/>
<dbReference type="EMBL" id="SGXA01000002">
    <property type="protein sequence ID" value="RZS70683.1"/>
    <property type="molecule type" value="Genomic_DNA"/>
</dbReference>
<gene>
    <name evidence="2" type="ORF">EV199_2576</name>
</gene>
<dbReference type="RefSeq" id="WP_130541142.1">
    <property type="nucleotide sequence ID" value="NZ_CP042431.1"/>
</dbReference>
<accession>A0A4Q7MUC3</accession>
<organism evidence="2 3">
    <name type="scientific">Pseudobacter ginsenosidimutans</name>
    <dbReference type="NCBI Taxonomy" id="661488"/>
    <lineage>
        <taxon>Bacteria</taxon>
        <taxon>Pseudomonadati</taxon>
        <taxon>Bacteroidota</taxon>
        <taxon>Chitinophagia</taxon>
        <taxon>Chitinophagales</taxon>
        <taxon>Chitinophagaceae</taxon>
        <taxon>Pseudobacter</taxon>
    </lineage>
</organism>